<comment type="caution">
    <text evidence="4">The sequence shown here is derived from an EMBL/GenBank/DDBJ whole genome shotgun (WGS) entry which is preliminary data.</text>
</comment>
<dbReference type="InterPro" id="IPR020904">
    <property type="entry name" value="Sc_DH/Rdtase_CS"/>
</dbReference>
<keyword evidence="5" id="KW-1185">Reference proteome</keyword>
<evidence type="ECO:0000259" key="3">
    <source>
        <dbReference type="SMART" id="SM00822"/>
    </source>
</evidence>
<dbReference type="PROSITE" id="PS00061">
    <property type="entry name" value="ADH_SHORT"/>
    <property type="match status" value="1"/>
</dbReference>
<sequence>MSRQVVLITGGSRGIGAAVARLAAGRGYDVAVNFRTERGAAEAVAEECRALGAAACTLAGDMSVEADIVRVFDEAERLLGPVRHVVNNAGITGRSSRLEAADTAVIRACIDLNVTGAILVAREAARRLATGQGGPGGSIVNISSVAATLGSPGEYVWYAASKGAVDALTIGLAKELAQEGVRVNAVSPGLVETEIHARSTGDAGRMDRIAPLIPMGRIGQPEEIAEAVLFLMSDGASYTTGANLRVTGGR</sequence>
<dbReference type="AlphaFoldDB" id="A0A849I2P6"/>
<dbReference type="Gene3D" id="3.40.50.720">
    <property type="entry name" value="NAD(P)-binding Rossmann-like Domain"/>
    <property type="match status" value="1"/>
</dbReference>
<evidence type="ECO:0000313" key="4">
    <source>
        <dbReference type="EMBL" id="NNM71904.1"/>
    </source>
</evidence>
<dbReference type="InterPro" id="IPR057326">
    <property type="entry name" value="KR_dom"/>
</dbReference>
<evidence type="ECO:0000256" key="1">
    <source>
        <dbReference type="ARBA" id="ARBA00006484"/>
    </source>
</evidence>
<accession>A0A849I2P6</accession>
<evidence type="ECO:0000256" key="2">
    <source>
        <dbReference type="ARBA" id="ARBA00023002"/>
    </source>
</evidence>
<dbReference type="InterPro" id="IPR002347">
    <property type="entry name" value="SDR_fam"/>
</dbReference>
<name>A0A849I2P6_9HYPH</name>
<dbReference type="EMBL" id="JABEPP010000002">
    <property type="protein sequence ID" value="NNM71904.1"/>
    <property type="molecule type" value="Genomic_DNA"/>
</dbReference>
<proteinExistence type="inferred from homology"/>
<dbReference type="GO" id="GO:0016491">
    <property type="term" value="F:oxidoreductase activity"/>
    <property type="evidence" value="ECO:0007669"/>
    <property type="project" value="UniProtKB-KW"/>
</dbReference>
<reference evidence="4 5" key="1">
    <citation type="submission" date="2020-04" db="EMBL/GenBank/DDBJ databases">
        <title>Enterovirga sp. isolate from soil.</title>
        <authorList>
            <person name="Chea S."/>
            <person name="Kim D.-U."/>
        </authorList>
    </citation>
    <scope>NUCLEOTIDE SEQUENCE [LARGE SCALE GENOMIC DNA]</scope>
    <source>
        <strain evidence="4 5">DB1703</strain>
    </source>
</reference>
<dbReference type="Pfam" id="PF13561">
    <property type="entry name" value="adh_short_C2"/>
    <property type="match status" value="1"/>
</dbReference>
<organism evidence="4 5">
    <name type="scientific">Enterovirga aerilata</name>
    <dbReference type="NCBI Taxonomy" id="2730920"/>
    <lineage>
        <taxon>Bacteria</taxon>
        <taxon>Pseudomonadati</taxon>
        <taxon>Pseudomonadota</taxon>
        <taxon>Alphaproteobacteria</taxon>
        <taxon>Hyphomicrobiales</taxon>
        <taxon>Methylobacteriaceae</taxon>
        <taxon>Enterovirga</taxon>
    </lineage>
</organism>
<feature type="domain" description="Ketoreductase" evidence="3">
    <location>
        <begin position="4"/>
        <end position="148"/>
    </location>
</feature>
<dbReference type="PANTHER" id="PTHR43639">
    <property type="entry name" value="OXIDOREDUCTASE, SHORT-CHAIN DEHYDROGENASE/REDUCTASE FAMILY (AFU_ORTHOLOGUE AFUA_5G02870)"/>
    <property type="match status" value="1"/>
</dbReference>
<gene>
    <name evidence="4" type="ORF">HJG44_05765</name>
</gene>
<evidence type="ECO:0000313" key="5">
    <source>
        <dbReference type="Proteomes" id="UP000564885"/>
    </source>
</evidence>
<comment type="similarity">
    <text evidence="1">Belongs to the short-chain dehydrogenases/reductases (SDR) family.</text>
</comment>
<dbReference type="SMART" id="SM00822">
    <property type="entry name" value="PKS_KR"/>
    <property type="match status" value="1"/>
</dbReference>
<dbReference type="PRINTS" id="PR00081">
    <property type="entry name" value="GDHRDH"/>
</dbReference>
<dbReference type="PRINTS" id="PR00080">
    <property type="entry name" value="SDRFAMILY"/>
</dbReference>
<dbReference type="RefSeq" id="WP_171217431.1">
    <property type="nucleotide sequence ID" value="NZ_JABEPP010000002.1"/>
</dbReference>
<keyword evidence="2" id="KW-0560">Oxidoreductase</keyword>
<dbReference type="InterPro" id="IPR036291">
    <property type="entry name" value="NAD(P)-bd_dom_sf"/>
</dbReference>
<dbReference type="FunFam" id="3.40.50.720:FF:000084">
    <property type="entry name" value="Short-chain dehydrogenase reductase"/>
    <property type="match status" value="1"/>
</dbReference>
<dbReference type="SUPFAM" id="SSF51735">
    <property type="entry name" value="NAD(P)-binding Rossmann-fold domains"/>
    <property type="match status" value="1"/>
</dbReference>
<dbReference type="PANTHER" id="PTHR43639:SF1">
    <property type="entry name" value="SHORT-CHAIN DEHYDROGENASE_REDUCTASE FAMILY PROTEIN"/>
    <property type="match status" value="1"/>
</dbReference>
<dbReference type="Proteomes" id="UP000564885">
    <property type="component" value="Unassembled WGS sequence"/>
</dbReference>
<protein>
    <submittedName>
        <fullName evidence="4">SDR family oxidoreductase</fullName>
    </submittedName>
</protein>
<dbReference type="CDD" id="cd05233">
    <property type="entry name" value="SDR_c"/>
    <property type="match status" value="1"/>
</dbReference>